<dbReference type="Proteomes" id="UP001165740">
    <property type="component" value="Chromosome 18"/>
</dbReference>
<feature type="transmembrane region" description="Helical" evidence="1">
    <location>
        <begin position="665"/>
        <end position="684"/>
    </location>
</feature>
<keyword evidence="2" id="KW-0732">Signal</keyword>
<gene>
    <name evidence="5" type="primary">LOC106053367</name>
</gene>
<accession>A0A9W2ZFT0</accession>
<keyword evidence="1" id="KW-0812">Transmembrane</keyword>
<evidence type="ECO:0000313" key="4">
    <source>
        <dbReference type="Proteomes" id="UP001165740"/>
    </source>
</evidence>
<keyword evidence="1" id="KW-0472">Membrane</keyword>
<sequence length="717" mass="81399">MFFLLLLATVSLLCHLDRASTLSTTLGKHFLLSLPTMAPHHQNSVVFYLYTEDVDSFKVVLTTEHYKLGPKLSTDIVLSRLKDESYRLHPKYHYATGLGLKWTFRFVGPTMFGITVLMEESLESAATFVALPVSSWGRKYYAVTLRHVPTLQIIANQQARVLLDVSLHGAERDPASLFVQFLNIRLKHGDRKTLHLNRYEAYDISSCDNFKSSLSGTKITSDVPVGVVSGSCRTSFYELHMNCSYTHSSLDIAAEMLTPVQTFGRQFITPKLYQRQSRGSYIVISSHHNTLVQYVDDHGVSRDIALPLAGDVVELTLRQHPRLIQATKAIAMYFVQHSTCQPTSASRYELGDVSLMLLVPLQLFYFQYTFRVPGVRFVENYILIVITSIHRNSLLLDEEYLNRRLDWDNVWGAESYSEGALKIYDGVHSIQTTDKAVFGCYVYALRYRFSYMHPAGYRVMRINRECERDELSEGDNDTNNECDESVVEKLDKISEEDNDVNGLKLSLLESMDDFEQQQSGLTARLATVSEWSPWHCAQDCNQNKLIRTRQCSHYDVRKKPVCKEPLIEEGQPEACYVREMCPAKCPSFTWGLNCYQNCSKCYQPCNKFNGTCSQCKAGYKNAKYGCNQSCELFEFGQDCTGNCLTKCDGEDCYDRVTGECNTSKIYFVVIFLLALVIPCCAVLCSGKSKSYSFAEDVEFNDGPAFETVLNIPDRSTI</sequence>
<dbReference type="Pfam" id="PF17517">
    <property type="entry name" value="IgGFc_binding"/>
    <property type="match status" value="1"/>
</dbReference>
<feature type="signal peptide" evidence="2">
    <location>
        <begin position="1"/>
        <end position="19"/>
    </location>
</feature>
<dbReference type="GeneID" id="106053367"/>
<organism evidence="4 5">
    <name type="scientific">Biomphalaria glabrata</name>
    <name type="common">Bloodfluke planorb</name>
    <name type="synonym">Freshwater snail</name>
    <dbReference type="NCBI Taxonomy" id="6526"/>
    <lineage>
        <taxon>Eukaryota</taxon>
        <taxon>Metazoa</taxon>
        <taxon>Spiralia</taxon>
        <taxon>Lophotrochozoa</taxon>
        <taxon>Mollusca</taxon>
        <taxon>Gastropoda</taxon>
        <taxon>Heterobranchia</taxon>
        <taxon>Euthyneura</taxon>
        <taxon>Panpulmonata</taxon>
        <taxon>Hygrophila</taxon>
        <taxon>Lymnaeoidea</taxon>
        <taxon>Planorbidae</taxon>
        <taxon>Biomphalaria</taxon>
    </lineage>
</organism>
<evidence type="ECO:0000256" key="1">
    <source>
        <dbReference type="SAM" id="Phobius"/>
    </source>
</evidence>
<dbReference type="OrthoDB" id="10005154at2759"/>
<dbReference type="AlphaFoldDB" id="A0A9W2ZFT0"/>
<protein>
    <submittedName>
        <fullName evidence="5">Uncharacterized protein LOC106053367</fullName>
    </submittedName>
</protein>
<feature type="chain" id="PRO_5040720800" evidence="2">
    <location>
        <begin position="20"/>
        <end position="717"/>
    </location>
</feature>
<evidence type="ECO:0000256" key="2">
    <source>
        <dbReference type="SAM" id="SignalP"/>
    </source>
</evidence>
<dbReference type="PANTHER" id="PTHR46534">
    <property type="entry name" value="IGGFC_BINDING DOMAIN-CONTAINING PROTEIN"/>
    <property type="match status" value="1"/>
</dbReference>
<keyword evidence="4" id="KW-1185">Reference proteome</keyword>
<dbReference type="PANTHER" id="PTHR46534:SF1">
    <property type="entry name" value="IGGFC-BINDING PROTEIN N-TERMINAL DOMAIN-CONTAINING PROTEIN"/>
    <property type="match status" value="1"/>
</dbReference>
<evidence type="ECO:0000313" key="5">
    <source>
        <dbReference type="RefSeq" id="XP_055873826.1"/>
    </source>
</evidence>
<name>A0A9W2ZFT0_BIOGL</name>
<evidence type="ECO:0000259" key="3">
    <source>
        <dbReference type="Pfam" id="PF17517"/>
    </source>
</evidence>
<dbReference type="InterPro" id="IPR035234">
    <property type="entry name" value="IgGFc-bd_N"/>
</dbReference>
<proteinExistence type="predicted"/>
<dbReference type="RefSeq" id="XP_055873826.1">
    <property type="nucleotide sequence ID" value="XM_056017851.1"/>
</dbReference>
<keyword evidence="1" id="KW-1133">Transmembrane helix</keyword>
<feature type="domain" description="IgGFc-binding protein N-terminal" evidence="3">
    <location>
        <begin position="127"/>
        <end position="443"/>
    </location>
</feature>
<reference evidence="5" key="1">
    <citation type="submission" date="2025-08" db="UniProtKB">
        <authorList>
            <consortium name="RefSeq"/>
        </authorList>
    </citation>
    <scope>IDENTIFICATION</scope>
</reference>